<evidence type="ECO:0000256" key="9">
    <source>
        <dbReference type="ARBA" id="ARBA00023254"/>
    </source>
</evidence>
<dbReference type="FunFam" id="3.40.50.300:FF:001067">
    <property type="entry name" value="DNA mismatch repair protein MSH5"/>
    <property type="match status" value="1"/>
</dbReference>
<dbReference type="GO" id="GO:0005694">
    <property type="term" value="C:chromosome"/>
    <property type="evidence" value="ECO:0007669"/>
    <property type="project" value="UniProtKB-SubCell"/>
</dbReference>
<dbReference type="EMBL" id="JAPVEA010000006">
    <property type="protein sequence ID" value="KAJ5450009.1"/>
    <property type="molecule type" value="Genomic_DNA"/>
</dbReference>
<dbReference type="CDD" id="cd03281">
    <property type="entry name" value="ABC_MSH5_euk"/>
    <property type="match status" value="1"/>
</dbReference>
<comment type="caution">
    <text evidence="14">The sequence shown here is derived from an EMBL/GenBank/DDBJ whole genome shotgun (WGS) entry which is preliminary data.</text>
</comment>
<feature type="compositionally biased region" description="Polar residues" evidence="12">
    <location>
        <begin position="57"/>
        <end position="71"/>
    </location>
</feature>
<evidence type="ECO:0000313" key="14">
    <source>
        <dbReference type="EMBL" id="KAJ5450009.1"/>
    </source>
</evidence>
<sequence length="936" mass="102944">MRSSQRKYRSPAVSRLPPITPGTSGSKTRNAARAPNGASTTPRSSLLPPASSSATRQLRTPYQTTETTNEAEQYDSGEDDLGHVIAAIDMKDYGTVGCAYYSAEEETLYLLGDSRSGGMEAIDALILQIKPTIILTSSRVEIPSARGREQSLAPDNETSSYLPYQVDVRPAQEFSFSNAQNSLVALDMSSSHEGRIRFFVPSSGLAGPEEINPEEMGFSLHEGRLLHVSSSVDMENPVSIGCAGAVLTHLQRRRATATSIGPLDDCPFKVRSMEMFSLQDSMWISSNTFLSLQIIQSESHPNVFNQGPGTKSASGKEGLSVYGLFHRFAYTPQGKAKLKQIFFRPSLDIASIRQRHDFIGVFSRPDNMAALDKITKGLKHIKNLRPVMINLRKGISTGSAKMTGFKATVWASLLAFAFYSIDIHDALREVSGASILPLRTKALQAFEAAQLYRVGRMIQEIVDIDNSEEQGRTVVKQGLDRELDRMKDRYDGLNSLLKHVAIDIATTIPEQLDIDVNVIYFPQLGFNIAVPLNDKGQAAYPGSSEDWELVFITETRAYFKDFRMRELDNKLGDIYGLICEKEIEIVYDMAQRILQYENVLVEASDVCGELDSLLALTQAASFYKLSRPRMVSENVVRIKEGRHILQELTVSAYVPNNALLMGGPEISTSTSTSSSPAALAPRMLMLTGPNYSGKSVYMKQVALIVYLAQIGSFVPAESAELGITDKILTKINTLESVSKIQSTFMSDLQQISLCLKQVTGRSLVLIDEFGKGTNESDGIGLACGVLEHLLNLEDPPKVIAATHFHEIFENNFLPLRPGLQLGHMEVKVCEESQAVEDQVTYLYNFRLGRSNKSFGTICAAINGIDAAIVARANEIALLAARGENLIAACAVLSPEETQDLQEANLLARNFLQLDFTKDDDVQDTKEVFEALFTTPV</sequence>
<keyword evidence="15" id="KW-1185">Reference proteome</keyword>
<dbReference type="GO" id="GO:0051026">
    <property type="term" value="P:chiasma assembly"/>
    <property type="evidence" value="ECO:0007669"/>
    <property type="project" value="TreeGrafter"/>
</dbReference>
<keyword evidence="8" id="KW-0539">Nucleus</keyword>
<dbReference type="SUPFAM" id="SSF52540">
    <property type="entry name" value="P-loop containing nucleoside triphosphate hydrolases"/>
    <property type="match status" value="1"/>
</dbReference>
<dbReference type="Pfam" id="PF05192">
    <property type="entry name" value="MutS_III"/>
    <property type="match status" value="1"/>
</dbReference>
<dbReference type="GO" id="GO:0140664">
    <property type="term" value="F:ATP-dependent DNA damage sensor activity"/>
    <property type="evidence" value="ECO:0007669"/>
    <property type="project" value="InterPro"/>
</dbReference>
<dbReference type="RefSeq" id="XP_056765544.1">
    <property type="nucleotide sequence ID" value="XM_056909840.1"/>
</dbReference>
<dbReference type="GO" id="GO:0030983">
    <property type="term" value="F:mismatched DNA binding"/>
    <property type="evidence" value="ECO:0007669"/>
    <property type="project" value="InterPro"/>
</dbReference>
<keyword evidence="6" id="KW-0067">ATP-binding</keyword>
<evidence type="ECO:0000259" key="13">
    <source>
        <dbReference type="PROSITE" id="PS00486"/>
    </source>
</evidence>
<comment type="similarity">
    <text evidence="3">Belongs to the DNA mismatch repair MutS family.</text>
</comment>
<gene>
    <name evidence="14" type="ORF">N7458_006458</name>
</gene>
<dbReference type="PANTHER" id="PTHR11361:SF20">
    <property type="entry name" value="MUTS PROTEIN HOMOLOG 5"/>
    <property type="match status" value="1"/>
</dbReference>
<dbReference type="InterPro" id="IPR000432">
    <property type="entry name" value="DNA_mismatch_repair_MutS_C"/>
</dbReference>
<dbReference type="Gene3D" id="1.10.1420.10">
    <property type="match status" value="1"/>
</dbReference>
<accession>A0AAD6G225</accession>
<organism evidence="14 15">
    <name type="scientific">Penicillium daleae</name>
    <dbReference type="NCBI Taxonomy" id="63821"/>
    <lineage>
        <taxon>Eukaryota</taxon>
        <taxon>Fungi</taxon>
        <taxon>Dikarya</taxon>
        <taxon>Ascomycota</taxon>
        <taxon>Pezizomycotina</taxon>
        <taxon>Eurotiomycetes</taxon>
        <taxon>Eurotiomycetidae</taxon>
        <taxon>Eurotiales</taxon>
        <taxon>Aspergillaceae</taxon>
        <taxon>Penicillium</taxon>
    </lineage>
</organism>
<keyword evidence="7" id="KW-0238">DNA-binding</keyword>
<dbReference type="SUPFAM" id="SSF48334">
    <property type="entry name" value="DNA repair protein MutS, domain III"/>
    <property type="match status" value="1"/>
</dbReference>
<evidence type="ECO:0000256" key="12">
    <source>
        <dbReference type="SAM" id="MobiDB-lite"/>
    </source>
</evidence>
<evidence type="ECO:0000256" key="11">
    <source>
        <dbReference type="ARBA" id="ARBA00077470"/>
    </source>
</evidence>
<dbReference type="AlphaFoldDB" id="A0AAD6G225"/>
<evidence type="ECO:0000256" key="2">
    <source>
        <dbReference type="ARBA" id="ARBA00004286"/>
    </source>
</evidence>
<comment type="subcellular location">
    <subcellularLocation>
        <location evidence="2">Chromosome</location>
    </subcellularLocation>
    <subcellularLocation>
        <location evidence="1">Nucleus</location>
    </subcellularLocation>
</comment>
<feature type="domain" description="DNA mismatch repair proteins mutS family" evidence="13">
    <location>
        <begin position="762"/>
        <end position="778"/>
    </location>
</feature>
<dbReference type="Gene3D" id="3.40.50.300">
    <property type="entry name" value="P-loop containing nucleotide triphosphate hydrolases"/>
    <property type="match status" value="1"/>
</dbReference>
<evidence type="ECO:0000256" key="1">
    <source>
        <dbReference type="ARBA" id="ARBA00004123"/>
    </source>
</evidence>
<dbReference type="InterPro" id="IPR007696">
    <property type="entry name" value="DNA_mismatch_repair_MutS_core"/>
</dbReference>
<evidence type="ECO:0000256" key="6">
    <source>
        <dbReference type="ARBA" id="ARBA00022840"/>
    </source>
</evidence>
<evidence type="ECO:0000256" key="3">
    <source>
        <dbReference type="ARBA" id="ARBA00006271"/>
    </source>
</evidence>
<dbReference type="GO" id="GO:0005634">
    <property type="term" value="C:nucleus"/>
    <property type="evidence" value="ECO:0007669"/>
    <property type="project" value="UniProtKB-SubCell"/>
</dbReference>
<feature type="compositionally biased region" description="Low complexity" evidence="12">
    <location>
        <begin position="38"/>
        <end position="56"/>
    </location>
</feature>
<dbReference type="PROSITE" id="PS00486">
    <property type="entry name" value="DNA_MISMATCH_REPAIR_2"/>
    <property type="match status" value="1"/>
</dbReference>
<evidence type="ECO:0000313" key="15">
    <source>
        <dbReference type="Proteomes" id="UP001213681"/>
    </source>
</evidence>
<dbReference type="PANTHER" id="PTHR11361">
    <property type="entry name" value="DNA MISMATCH REPAIR PROTEIN MUTS FAMILY MEMBER"/>
    <property type="match status" value="1"/>
</dbReference>
<dbReference type="InterPro" id="IPR045076">
    <property type="entry name" value="MutS"/>
</dbReference>
<dbReference type="SMART" id="SM00534">
    <property type="entry name" value="MUTSac"/>
    <property type="match status" value="1"/>
</dbReference>
<proteinExistence type="inferred from homology"/>
<dbReference type="SMART" id="SM00533">
    <property type="entry name" value="MUTSd"/>
    <property type="match status" value="1"/>
</dbReference>
<reference evidence="14" key="2">
    <citation type="journal article" date="2023" name="IMA Fungus">
        <title>Comparative genomic study of the Penicillium genus elucidates a diverse pangenome and 15 lateral gene transfer events.</title>
        <authorList>
            <person name="Petersen C."/>
            <person name="Sorensen T."/>
            <person name="Nielsen M.R."/>
            <person name="Sondergaard T.E."/>
            <person name="Sorensen J.L."/>
            <person name="Fitzpatrick D.A."/>
            <person name="Frisvad J.C."/>
            <person name="Nielsen K.L."/>
        </authorList>
    </citation>
    <scope>NUCLEOTIDE SEQUENCE</scope>
    <source>
        <strain evidence="14">IBT 16125</strain>
    </source>
</reference>
<keyword evidence="9" id="KW-0469">Meiosis</keyword>
<feature type="region of interest" description="Disordered" evidence="12">
    <location>
        <begin position="1"/>
        <end position="77"/>
    </location>
</feature>
<evidence type="ECO:0000256" key="4">
    <source>
        <dbReference type="ARBA" id="ARBA00022454"/>
    </source>
</evidence>
<dbReference type="GO" id="GO:0005524">
    <property type="term" value="F:ATP binding"/>
    <property type="evidence" value="ECO:0007669"/>
    <property type="project" value="UniProtKB-KW"/>
</dbReference>
<evidence type="ECO:0000256" key="10">
    <source>
        <dbReference type="ARBA" id="ARBA00073549"/>
    </source>
</evidence>
<protein>
    <recommendedName>
        <fullName evidence="10">DNA mismatch repair protein MSH5</fullName>
    </recommendedName>
    <alternativeName>
        <fullName evidence="11">MutS protein homolog 5</fullName>
    </alternativeName>
</protein>
<evidence type="ECO:0000256" key="7">
    <source>
        <dbReference type="ARBA" id="ARBA00023125"/>
    </source>
</evidence>
<dbReference type="Proteomes" id="UP001213681">
    <property type="component" value="Unassembled WGS sequence"/>
</dbReference>
<name>A0AAD6G225_9EURO</name>
<dbReference type="Pfam" id="PF00488">
    <property type="entry name" value="MutS_V"/>
    <property type="match status" value="1"/>
</dbReference>
<evidence type="ECO:0000256" key="8">
    <source>
        <dbReference type="ARBA" id="ARBA00023242"/>
    </source>
</evidence>
<dbReference type="InterPro" id="IPR027417">
    <property type="entry name" value="P-loop_NTPase"/>
</dbReference>
<dbReference type="GeneID" id="81600083"/>
<keyword evidence="4" id="KW-0158">Chromosome</keyword>
<dbReference type="FunFam" id="1.10.1420.10:FF:000050">
    <property type="entry name" value="DNA mismatch repair protein Msh5, putative"/>
    <property type="match status" value="1"/>
</dbReference>
<keyword evidence="5" id="KW-0547">Nucleotide-binding</keyword>
<evidence type="ECO:0000256" key="5">
    <source>
        <dbReference type="ARBA" id="ARBA00022741"/>
    </source>
</evidence>
<dbReference type="GO" id="GO:0006298">
    <property type="term" value="P:mismatch repair"/>
    <property type="evidence" value="ECO:0007669"/>
    <property type="project" value="InterPro"/>
</dbReference>
<dbReference type="InterPro" id="IPR036187">
    <property type="entry name" value="DNA_mismatch_repair_MutS_sf"/>
</dbReference>
<reference evidence="14" key="1">
    <citation type="submission" date="2022-12" db="EMBL/GenBank/DDBJ databases">
        <authorList>
            <person name="Petersen C."/>
        </authorList>
    </citation>
    <scope>NUCLEOTIDE SEQUENCE</scope>
    <source>
        <strain evidence="14">IBT 16125</strain>
    </source>
</reference>